<name>A0A8J5HC01_ZINOF</name>
<evidence type="ECO:0000256" key="1">
    <source>
        <dbReference type="ARBA" id="ARBA00022614"/>
    </source>
</evidence>
<dbReference type="InterPro" id="IPR050994">
    <property type="entry name" value="At_inactive_RLKs"/>
</dbReference>
<feature type="domain" description="Disease resistance R13L4/SHOC-2-like LRR" evidence="4">
    <location>
        <begin position="468"/>
        <end position="575"/>
    </location>
</feature>
<keyword evidence="1" id="KW-0433">Leucine-rich repeat</keyword>
<dbReference type="Pfam" id="PF23598">
    <property type="entry name" value="LRR_14"/>
    <property type="match status" value="1"/>
</dbReference>
<dbReference type="PANTHER" id="PTHR48010">
    <property type="entry name" value="OS05G0588300 PROTEIN"/>
    <property type="match status" value="1"/>
</dbReference>
<dbReference type="PANTHER" id="PTHR48010:SF17">
    <property type="entry name" value="PIRIFORMOSPORA INDICA-INSENSITIVE PROTEIN 2-LIKE"/>
    <property type="match status" value="1"/>
</dbReference>
<organism evidence="5 6">
    <name type="scientific">Zingiber officinale</name>
    <name type="common">Ginger</name>
    <name type="synonym">Amomum zingiber</name>
    <dbReference type="NCBI Taxonomy" id="94328"/>
    <lineage>
        <taxon>Eukaryota</taxon>
        <taxon>Viridiplantae</taxon>
        <taxon>Streptophyta</taxon>
        <taxon>Embryophyta</taxon>
        <taxon>Tracheophyta</taxon>
        <taxon>Spermatophyta</taxon>
        <taxon>Magnoliopsida</taxon>
        <taxon>Liliopsida</taxon>
        <taxon>Zingiberales</taxon>
        <taxon>Zingiberaceae</taxon>
        <taxon>Zingiber</taxon>
    </lineage>
</organism>
<protein>
    <submittedName>
        <fullName evidence="5">Uncharacterized protein</fullName>
    </submittedName>
</protein>
<dbReference type="InterPro" id="IPR012337">
    <property type="entry name" value="RNaseH-like_sf"/>
</dbReference>
<evidence type="ECO:0000313" key="6">
    <source>
        <dbReference type="Proteomes" id="UP000734854"/>
    </source>
</evidence>
<dbReference type="InterPro" id="IPR003591">
    <property type="entry name" value="Leu-rich_rpt_typical-subtyp"/>
</dbReference>
<keyword evidence="2" id="KW-0677">Repeat</keyword>
<keyword evidence="6" id="KW-1185">Reference proteome</keyword>
<evidence type="ECO:0000259" key="3">
    <source>
        <dbReference type="Pfam" id="PF14372"/>
    </source>
</evidence>
<evidence type="ECO:0000259" key="4">
    <source>
        <dbReference type="Pfam" id="PF23598"/>
    </source>
</evidence>
<proteinExistence type="predicted"/>
<dbReference type="SUPFAM" id="SSF53098">
    <property type="entry name" value="Ribonuclease H-like"/>
    <property type="match status" value="1"/>
</dbReference>
<dbReference type="FunFam" id="3.80.10.10:FF:000383">
    <property type="entry name" value="Leucine-rich repeat receptor protein kinase EMS1"/>
    <property type="match status" value="1"/>
</dbReference>
<accession>A0A8J5HC01</accession>
<feature type="domain" description="hAT-like transposase RNase-H fold" evidence="3">
    <location>
        <begin position="2"/>
        <end position="90"/>
    </location>
</feature>
<dbReference type="PRINTS" id="PR00019">
    <property type="entry name" value="LEURICHRPT"/>
</dbReference>
<dbReference type="SMART" id="SM00369">
    <property type="entry name" value="LRR_TYP"/>
    <property type="match status" value="5"/>
</dbReference>
<reference evidence="5 6" key="1">
    <citation type="submission" date="2020-08" db="EMBL/GenBank/DDBJ databases">
        <title>Plant Genome Project.</title>
        <authorList>
            <person name="Zhang R.-G."/>
        </authorList>
    </citation>
    <scope>NUCLEOTIDE SEQUENCE [LARGE SCALE GENOMIC DNA]</scope>
    <source>
        <tissue evidence="5">Rhizome</tissue>
    </source>
</reference>
<dbReference type="GO" id="GO:0003677">
    <property type="term" value="F:DNA binding"/>
    <property type="evidence" value="ECO:0007669"/>
    <property type="project" value="InterPro"/>
</dbReference>
<dbReference type="InterPro" id="IPR055414">
    <property type="entry name" value="LRR_R13L4/SHOC2-like"/>
</dbReference>
<sequence length="801" mass="88152">MQVWKIEVLLKENLSNEDEVISCMCKKMIEKFDKYWTQYSMVLAFGAILDPRIKLSMLEFFYSKVESDALKCQKKMDLVETKLYKLFDQYSNMNNTSSSQPQSFTIHTHSQSVGVKGKNKRIFDEMMAYESQTITNAGKSQLDLYLEEPKLEFTYYQDLDILEHWKNQKHRNVDLLIAMVCCGPVDCGCGVVAVLADSANARSPWNPRARNDVSIRDRAIQLDLAAFQCYCTGRDPVEEMARETASSTAAPHHRVGTAECLCGAHLATAIASSASSMAFEGRCFVSLVVFFLRCIVVAGDGVELPLLRLPELEQEAAYRALESVNPSVPWRSLYPDDLCLFGPHGLVCDLFPSSNDAGDDGSPHVVELNFGNVSDFSNNPPCGPNATLPTSLSSFPFLRKVFFYNCFTAANAILPLDFWNLSSTVEEIAFYRNPSLGGRLGGRITGLSRLRRLIISGSRISAIIPPEVGDLRGLEQLVLSQNSIGGEIPRSIRRLALLKVLDLSGNRIGGAIPSEIGSLMELVKLDISSNRIAGMIPAELSHLKRLELLDLSGNRLTGGVPAWLAELENLREMHLSGNPVGGAIPEIWEKLGGILGVGMSRLGLVGNIPASMGVYLGRVTYLALDNNKLEGELPEQFQRMESTAMEINLENNGLRGRVPFSAVFVRRLDGKLKLAGNHELCLGEELEVAAAAAGRYLRRCNKTAVTHPVFLTSGALRWIHLLLPAPSLYLHNQSPFVSYIASGLSFHFLPTLIEAEQILIHPRIVSMTNLYDDGSPEPKYSLLPPSSGQGGGAAVEIGYYP</sequence>
<dbReference type="Pfam" id="PF14372">
    <property type="entry name" value="hAT-like_RNase-H"/>
    <property type="match status" value="1"/>
</dbReference>
<dbReference type="AlphaFoldDB" id="A0A8J5HC01"/>
<comment type="caution">
    <text evidence="5">The sequence shown here is derived from an EMBL/GenBank/DDBJ whole genome shotgun (WGS) entry which is preliminary data.</text>
</comment>
<dbReference type="EMBL" id="JACMSC010000005">
    <property type="protein sequence ID" value="KAG6520600.1"/>
    <property type="molecule type" value="Genomic_DNA"/>
</dbReference>
<dbReference type="InterPro" id="IPR025525">
    <property type="entry name" value="hAT-like_transposase_RNase-H"/>
</dbReference>
<dbReference type="SUPFAM" id="SSF52058">
    <property type="entry name" value="L domain-like"/>
    <property type="match status" value="1"/>
</dbReference>
<dbReference type="Gene3D" id="3.80.10.10">
    <property type="entry name" value="Ribonuclease Inhibitor"/>
    <property type="match status" value="1"/>
</dbReference>
<dbReference type="Proteomes" id="UP000734854">
    <property type="component" value="Unassembled WGS sequence"/>
</dbReference>
<evidence type="ECO:0000313" key="5">
    <source>
        <dbReference type="EMBL" id="KAG6520600.1"/>
    </source>
</evidence>
<dbReference type="InterPro" id="IPR032675">
    <property type="entry name" value="LRR_dom_sf"/>
</dbReference>
<evidence type="ECO:0000256" key="2">
    <source>
        <dbReference type="ARBA" id="ARBA00022737"/>
    </source>
</evidence>
<gene>
    <name evidence="5" type="ORF">ZIOFF_017659</name>
</gene>